<sequence>MSEFPPRNEAKNRKKKHKLNTDNVESVLEYKQEEVEASQLPPRSQRKTVGKRTEHKIRKKEISKEKKRLSLVKILFILFFLLVLLIVSYSLFIY</sequence>
<protein>
    <submittedName>
        <fullName evidence="3">Uncharacterized protein</fullName>
    </submittedName>
</protein>
<keyword evidence="2" id="KW-0472">Membrane</keyword>
<feature type="region of interest" description="Disordered" evidence="1">
    <location>
        <begin position="33"/>
        <end position="57"/>
    </location>
</feature>
<feature type="region of interest" description="Disordered" evidence="1">
    <location>
        <begin position="1"/>
        <end position="21"/>
    </location>
</feature>
<feature type="compositionally biased region" description="Basic residues" evidence="1">
    <location>
        <begin position="44"/>
        <end position="57"/>
    </location>
</feature>
<accession>E6TYP6</accession>
<keyword evidence="2" id="KW-0812">Transmembrane</keyword>
<reference evidence="3" key="1">
    <citation type="submission" date="2010-12" db="EMBL/GenBank/DDBJ databases">
        <title>Complete sequence of Bacillus cellulosilyticus DSM 2522.</title>
        <authorList>
            <consortium name="US DOE Joint Genome Institute"/>
            <person name="Lucas S."/>
            <person name="Copeland A."/>
            <person name="Lapidus A."/>
            <person name="Cheng J.-F."/>
            <person name="Bruce D."/>
            <person name="Goodwin L."/>
            <person name="Pitluck S."/>
            <person name="Chertkov O."/>
            <person name="Detter J.C."/>
            <person name="Han C."/>
            <person name="Tapia R."/>
            <person name="Land M."/>
            <person name="Hauser L."/>
            <person name="Jeffries C."/>
            <person name="Kyrpides N."/>
            <person name="Ivanova N."/>
            <person name="Mikhailova N."/>
            <person name="Brumm P."/>
            <person name="Mead D."/>
            <person name="Woyke T."/>
        </authorList>
    </citation>
    <scope>NUCLEOTIDE SEQUENCE [LARGE SCALE GENOMIC DNA]</scope>
    <source>
        <strain evidence="3">DSM 2522</strain>
    </source>
</reference>
<evidence type="ECO:0000256" key="1">
    <source>
        <dbReference type="SAM" id="MobiDB-lite"/>
    </source>
</evidence>
<dbReference type="HOGENOM" id="CLU_2380183_0_0_9"/>
<dbReference type="KEGG" id="bco:Bcell_1834"/>
<dbReference type="EMBL" id="CP002394">
    <property type="protein sequence ID" value="ADU30096.1"/>
    <property type="molecule type" value="Genomic_DNA"/>
</dbReference>
<feature type="compositionally biased region" description="Basic and acidic residues" evidence="1">
    <location>
        <begin position="1"/>
        <end position="11"/>
    </location>
</feature>
<dbReference type="Proteomes" id="UP000001401">
    <property type="component" value="Chromosome"/>
</dbReference>
<gene>
    <name evidence="3" type="ordered locus">Bcell_1834</name>
</gene>
<dbReference type="STRING" id="649639.Bcell_1834"/>
<dbReference type="RefSeq" id="WP_013488432.1">
    <property type="nucleotide sequence ID" value="NC_014829.1"/>
</dbReference>
<organism evidence="3 4">
    <name type="scientific">Evansella cellulosilytica (strain ATCC 21833 / DSM 2522 / FERM P-1141 / JCM 9156 / N-4)</name>
    <name type="common">Bacillus cellulosilyticus</name>
    <dbReference type="NCBI Taxonomy" id="649639"/>
    <lineage>
        <taxon>Bacteria</taxon>
        <taxon>Bacillati</taxon>
        <taxon>Bacillota</taxon>
        <taxon>Bacilli</taxon>
        <taxon>Bacillales</taxon>
        <taxon>Bacillaceae</taxon>
        <taxon>Evansella</taxon>
    </lineage>
</organism>
<name>E6TYP6_EVAC2</name>
<keyword evidence="2" id="KW-1133">Transmembrane helix</keyword>
<evidence type="ECO:0000313" key="3">
    <source>
        <dbReference type="EMBL" id="ADU30096.1"/>
    </source>
</evidence>
<dbReference type="AlphaFoldDB" id="E6TYP6"/>
<keyword evidence="4" id="KW-1185">Reference proteome</keyword>
<feature type="transmembrane region" description="Helical" evidence="2">
    <location>
        <begin position="69"/>
        <end position="92"/>
    </location>
</feature>
<proteinExistence type="predicted"/>
<evidence type="ECO:0000313" key="4">
    <source>
        <dbReference type="Proteomes" id="UP000001401"/>
    </source>
</evidence>
<evidence type="ECO:0000256" key="2">
    <source>
        <dbReference type="SAM" id="Phobius"/>
    </source>
</evidence>